<keyword evidence="1" id="KW-0175">Coiled coil</keyword>
<gene>
    <name evidence="3" type="ORF">KIPB_013000</name>
</gene>
<dbReference type="AlphaFoldDB" id="A0A391P0X5"/>
<evidence type="ECO:0000256" key="1">
    <source>
        <dbReference type="SAM" id="Coils"/>
    </source>
</evidence>
<keyword evidence="4" id="KW-1185">Reference proteome</keyword>
<feature type="region of interest" description="Disordered" evidence="2">
    <location>
        <begin position="414"/>
        <end position="437"/>
    </location>
</feature>
<feature type="coiled-coil region" evidence="1">
    <location>
        <begin position="366"/>
        <end position="407"/>
    </location>
</feature>
<dbReference type="Proteomes" id="UP000265618">
    <property type="component" value="Unassembled WGS sequence"/>
</dbReference>
<accession>A0A391P0X5</accession>
<organism evidence="3 4">
    <name type="scientific">Kipferlia bialata</name>
    <dbReference type="NCBI Taxonomy" id="797122"/>
    <lineage>
        <taxon>Eukaryota</taxon>
        <taxon>Metamonada</taxon>
        <taxon>Carpediemonas-like organisms</taxon>
        <taxon>Kipferlia</taxon>
    </lineage>
</organism>
<proteinExistence type="predicted"/>
<dbReference type="EMBL" id="BDIP01005977">
    <property type="protein sequence ID" value="GCA64053.1"/>
    <property type="molecule type" value="Genomic_DNA"/>
</dbReference>
<reference evidence="3 4" key="1">
    <citation type="journal article" date="2018" name="PLoS ONE">
        <title>The draft genome of Kipferlia bialata reveals reductive genome evolution in fornicate parasites.</title>
        <authorList>
            <person name="Tanifuji G."/>
            <person name="Takabayashi S."/>
            <person name="Kume K."/>
            <person name="Takagi M."/>
            <person name="Nakayama T."/>
            <person name="Kamikawa R."/>
            <person name="Inagaki Y."/>
            <person name="Hashimoto T."/>
        </authorList>
    </citation>
    <scope>NUCLEOTIDE SEQUENCE [LARGE SCALE GENOMIC DNA]</scope>
    <source>
        <strain evidence="3">NY0173</strain>
    </source>
</reference>
<comment type="caution">
    <text evidence="3">The sequence shown here is derived from an EMBL/GenBank/DDBJ whole genome shotgun (WGS) entry which is preliminary data.</text>
</comment>
<feature type="coiled-coil region" evidence="1">
    <location>
        <begin position="142"/>
        <end position="247"/>
    </location>
</feature>
<evidence type="ECO:0000313" key="3">
    <source>
        <dbReference type="EMBL" id="GCA64053.1"/>
    </source>
</evidence>
<name>A0A391P0X5_9EUKA</name>
<evidence type="ECO:0000256" key="2">
    <source>
        <dbReference type="SAM" id="MobiDB-lite"/>
    </source>
</evidence>
<feature type="coiled-coil region" evidence="1">
    <location>
        <begin position="30"/>
        <end position="92"/>
    </location>
</feature>
<sequence length="437" mass="50914">MEDYRACQAQQRTESYADAAVARDAARQRVADLTMERDDAVGQRDSAERRAGGLAVQVSFLQERERGSRQALKEVTGEKKRLQASVTQLQQQLSEKVHTSRHLERSFRSLVHDYDTTLDEECRLRRMLRSEIVAFDRLRGTAASVTEDRDSLADEVQGLRRQAEGHQRDMRVQASAARATLEREAGRHRSEVANLHQAYAQELDKRERDSAVVHAAITERDTALESVADITRQRAKAQRETDTAETRATDLAIQLQEREKELMSDRDENKRLQTIVTQLQHLLSKERQASTDLRETVVSITEERDTLADEVQGLRLQPLVFERAHLERERERRRSEITALHQAHAWEKEDREASETRRREFLSRRLRDTIGQRNQEREERQKLERVIKKRERMCQESKARIEILQRELARWDEPGRNMLEPLSETDKEAESVEVVEL</sequence>
<evidence type="ECO:0000313" key="4">
    <source>
        <dbReference type="Proteomes" id="UP000265618"/>
    </source>
</evidence>
<protein>
    <submittedName>
        <fullName evidence="3">Uncharacterized protein</fullName>
    </submittedName>
</protein>